<accession>A0A948RY94</accession>
<evidence type="ECO:0000256" key="3">
    <source>
        <dbReference type="ARBA" id="ARBA00022833"/>
    </source>
</evidence>
<dbReference type="Pfam" id="PF01475">
    <property type="entry name" value="FUR"/>
    <property type="match status" value="1"/>
</dbReference>
<comment type="similarity">
    <text evidence="1">Belongs to the Fur family.</text>
</comment>
<dbReference type="GO" id="GO:0003700">
    <property type="term" value="F:DNA-binding transcription factor activity"/>
    <property type="evidence" value="ECO:0007669"/>
    <property type="project" value="InterPro"/>
</dbReference>
<keyword evidence="3 7" id="KW-0862">Zinc</keyword>
<name>A0A948RY94_UNCEI</name>
<proteinExistence type="inferred from homology"/>
<dbReference type="PANTHER" id="PTHR33202">
    <property type="entry name" value="ZINC UPTAKE REGULATION PROTEIN"/>
    <property type="match status" value="1"/>
</dbReference>
<comment type="cofactor">
    <cofactor evidence="7">
        <name>Zn(2+)</name>
        <dbReference type="ChEBI" id="CHEBI:29105"/>
    </cofactor>
    <text evidence="7">Binds 1 zinc ion per subunit.</text>
</comment>
<dbReference type="PANTHER" id="PTHR33202:SF7">
    <property type="entry name" value="FERRIC UPTAKE REGULATION PROTEIN"/>
    <property type="match status" value="1"/>
</dbReference>
<feature type="binding site" evidence="7">
    <location>
        <position position="99"/>
    </location>
    <ligand>
        <name>Zn(2+)</name>
        <dbReference type="ChEBI" id="CHEBI:29105"/>
    </ligand>
</feature>
<dbReference type="Proteomes" id="UP000777784">
    <property type="component" value="Unassembled WGS sequence"/>
</dbReference>
<keyword evidence="6" id="KW-0804">Transcription</keyword>
<dbReference type="EMBL" id="JAHJDP010000077">
    <property type="protein sequence ID" value="MBU2691787.1"/>
    <property type="molecule type" value="Genomic_DNA"/>
</dbReference>
<evidence type="ECO:0000313" key="9">
    <source>
        <dbReference type="Proteomes" id="UP000777784"/>
    </source>
</evidence>
<keyword evidence="5" id="KW-0238">DNA-binding</keyword>
<evidence type="ECO:0000256" key="2">
    <source>
        <dbReference type="ARBA" id="ARBA00022491"/>
    </source>
</evidence>
<organism evidence="8 9">
    <name type="scientific">Eiseniibacteriota bacterium</name>
    <dbReference type="NCBI Taxonomy" id="2212470"/>
    <lineage>
        <taxon>Bacteria</taxon>
        <taxon>Candidatus Eiseniibacteriota</taxon>
    </lineage>
</organism>
<feature type="binding site" evidence="7">
    <location>
        <position position="142"/>
    </location>
    <ligand>
        <name>Zn(2+)</name>
        <dbReference type="ChEBI" id="CHEBI:29105"/>
    </ligand>
</feature>
<dbReference type="GO" id="GO:0008270">
    <property type="term" value="F:zinc ion binding"/>
    <property type="evidence" value="ECO:0007669"/>
    <property type="project" value="TreeGrafter"/>
</dbReference>
<evidence type="ECO:0000313" key="8">
    <source>
        <dbReference type="EMBL" id="MBU2691787.1"/>
    </source>
</evidence>
<dbReference type="CDD" id="cd07153">
    <property type="entry name" value="Fur_like"/>
    <property type="match status" value="1"/>
</dbReference>
<dbReference type="AlphaFoldDB" id="A0A948RY94"/>
<dbReference type="GO" id="GO:1900376">
    <property type="term" value="P:regulation of secondary metabolite biosynthetic process"/>
    <property type="evidence" value="ECO:0007669"/>
    <property type="project" value="TreeGrafter"/>
</dbReference>
<dbReference type="GO" id="GO:0000976">
    <property type="term" value="F:transcription cis-regulatory region binding"/>
    <property type="evidence" value="ECO:0007669"/>
    <property type="project" value="TreeGrafter"/>
</dbReference>
<keyword evidence="2" id="KW-0678">Repressor</keyword>
<dbReference type="InterPro" id="IPR036388">
    <property type="entry name" value="WH-like_DNA-bd_sf"/>
</dbReference>
<evidence type="ECO:0000256" key="4">
    <source>
        <dbReference type="ARBA" id="ARBA00023015"/>
    </source>
</evidence>
<keyword evidence="7" id="KW-0479">Metal-binding</keyword>
<dbReference type="InterPro" id="IPR002481">
    <property type="entry name" value="FUR"/>
</dbReference>
<dbReference type="GO" id="GO:0045892">
    <property type="term" value="P:negative regulation of DNA-templated transcription"/>
    <property type="evidence" value="ECO:0007669"/>
    <property type="project" value="TreeGrafter"/>
</dbReference>
<dbReference type="SUPFAM" id="SSF46785">
    <property type="entry name" value="Winged helix' DNA-binding domain"/>
    <property type="match status" value="1"/>
</dbReference>
<dbReference type="InterPro" id="IPR036390">
    <property type="entry name" value="WH_DNA-bd_sf"/>
</dbReference>
<evidence type="ECO:0000256" key="1">
    <source>
        <dbReference type="ARBA" id="ARBA00007957"/>
    </source>
</evidence>
<keyword evidence="4" id="KW-0805">Transcription regulation</keyword>
<dbReference type="Gene3D" id="1.10.10.10">
    <property type="entry name" value="Winged helix-like DNA-binding domain superfamily/Winged helix DNA-binding domain"/>
    <property type="match status" value="1"/>
</dbReference>
<dbReference type="InterPro" id="IPR043135">
    <property type="entry name" value="Fur_C"/>
</dbReference>
<reference evidence="8" key="1">
    <citation type="submission" date="2021-05" db="EMBL/GenBank/DDBJ databases">
        <title>Energy efficiency and biological interactions define the core microbiome of deep oligotrophic groundwater.</title>
        <authorList>
            <person name="Mehrshad M."/>
            <person name="Lopez-Fernandez M."/>
            <person name="Bell E."/>
            <person name="Bernier-Latmani R."/>
            <person name="Bertilsson S."/>
            <person name="Dopson M."/>
        </authorList>
    </citation>
    <scope>NUCLEOTIDE SEQUENCE</scope>
    <source>
        <strain evidence="8">Modern_marine.mb.64</strain>
    </source>
</reference>
<feature type="binding site" evidence="7">
    <location>
        <position position="102"/>
    </location>
    <ligand>
        <name>Zn(2+)</name>
        <dbReference type="ChEBI" id="CHEBI:29105"/>
    </ligand>
</feature>
<comment type="caution">
    <text evidence="8">The sequence shown here is derived from an EMBL/GenBank/DDBJ whole genome shotgun (WGS) entry which is preliminary data.</text>
</comment>
<protein>
    <submittedName>
        <fullName evidence="8">Transcriptional repressor</fullName>
    </submittedName>
</protein>
<dbReference type="Gene3D" id="3.30.1490.190">
    <property type="match status" value="1"/>
</dbReference>
<evidence type="ECO:0000256" key="5">
    <source>
        <dbReference type="ARBA" id="ARBA00023125"/>
    </source>
</evidence>
<feature type="binding site" evidence="7">
    <location>
        <position position="139"/>
    </location>
    <ligand>
        <name>Zn(2+)</name>
        <dbReference type="ChEBI" id="CHEBI:29105"/>
    </ligand>
</feature>
<evidence type="ECO:0000256" key="7">
    <source>
        <dbReference type="PIRSR" id="PIRSR602481-1"/>
    </source>
</evidence>
<sequence length="155" mass="17565">MPQESEELAHGFEQRCRQSGLAVTPQRRAIYATLSQRKDHPTADLIYAQVKKQHPEMSRATVYRVLETFAQLGIIRKLPHPGSAVRYDPDTRRHHHLLCLRCGEITDFNNLAFDDLKIPHPTPEGFRIMSLSVSIQGICSKCQTEEKETTPGGES</sequence>
<evidence type="ECO:0000256" key="6">
    <source>
        <dbReference type="ARBA" id="ARBA00023163"/>
    </source>
</evidence>
<gene>
    <name evidence="8" type="ORF">KJ970_12770</name>
</gene>